<dbReference type="InterPro" id="IPR016181">
    <property type="entry name" value="Acyl_CoA_acyltransferase"/>
</dbReference>
<organism evidence="2">
    <name type="scientific">freshwater metagenome</name>
    <dbReference type="NCBI Taxonomy" id="449393"/>
    <lineage>
        <taxon>unclassified sequences</taxon>
        <taxon>metagenomes</taxon>
        <taxon>ecological metagenomes</taxon>
    </lineage>
</organism>
<accession>A0A6J5YNE2</accession>
<sequence length="166" mass="19021">MNVKLDLATVQDFERLKYLRLKALKSSPSAFGAKYDDLKDRPDNYWQQLIKVSKWCLVSADGTDIGLLAVDRADKDRNSDCWLSSWWLSEDFRGKGISKLMAQWVYELCRKNSWQKIGLGVWPDNKNAIAVYLKLGFELAETLMPSRSIPGLMYQPMYKSIGGDSK</sequence>
<dbReference type="GO" id="GO:0016747">
    <property type="term" value="F:acyltransferase activity, transferring groups other than amino-acyl groups"/>
    <property type="evidence" value="ECO:0007669"/>
    <property type="project" value="InterPro"/>
</dbReference>
<reference evidence="2" key="1">
    <citation type="submission" date="2020-05" db="EMBL/GenBank/DDBJ databases">
        <authorList>
            <person name="Chiriac C."/>
            <person name="Salcher M."/>
            <person name="Ghai R."/>
            <person name="Kavagutti S V."/>
        </authorList>
    </citation>
    <scope>NUCLEOTIDE SEQUENCE</scope>
</reference>
<dbReference type="EMBL" id="CAESAC010000016">
    <property type="protein sequence ID" value="CAB4331604.1"/>
    <property type="molecule type" value="Genomic_DNA"/>
</dbReference>
<feature type="domain" description="N-acetyltransferase" evidence="1">
    <location>
        <begin position="3"/>
        <end position="158"/>
    </location>
</feature>
<dbReference type="AlphaFoldDB" id="A0A6J5YNE2"/>
<name>A0A6J5YNE2_9ZZZZ</name>
<dbReference type="Pfam" id="PF00583">
    <property type="entry name" value="Acetyltransf_1"/>
    <property type="match status" value="1"/>
</dbReference>
<dbReference type="InterPro" id="IPR000182">
    <property type="entry name" value="GNAT_dom"/>
</dbReference>
<dbReference type="CDD" id="cd04301">
    <property type="entry name" value="NAT_SF"/>
    <property type="match status" value="1"/>
</dbReference>
<dbReference type="SUPFAM" id="SSF55729">
    <property type="entry name" value="Acyl-CoA N-acyltransferases (Nat)"/>
    <property type="match status" value="1"/>
</dbReference>
<dbReference type="PROSITE" id="PS51186">
    <property type="entry name" value="GNAT"/>
    <property type="match status" value="1"/>
</dbReference>
<evidence type="ECO:0000313" key="2">
    <source>
        <dbReference type="EMBL" id="CAB4331604.1"/>
    </source>
</evidence>
<protein>
    <submittedName>
        <fullName evidence="2">Unannotated protein</fullName>
    </submittedName>
</protein>
<evidence type="ECO:0000259" key="1">
    <source>
        <dbReference type="PROSITE" id="PS51186"/>
    </source>
</evidence>
<dbReference type="Gene3D" id="3.40.630.30">
    <property type="match status" value="1"/>
</dbReference>
<proteinExistence type="predicted"/>
<gene>
    <name evidence="2" type="ORF">UFOPK4028_00216</name>
</gene>